<evidence type="ECO:0000313" key="3">
    <source>
        <dbReference type="EMBL" id="CEK93864.1"/>
    </source>
</evidence>
<evidence type="ECO:0000313" key="1">
    <source>
        <dbReference type="EMBL" id="CEK93858.1"/>
    </source>
</evidence>
<evidence type="ECO:0000313" key="2">
    <source>
        <dbReference type="EMBL" id="CEK93861.1"/>
    </source>
</evidence>
<protein>
    <submittedName>
        <fullName evidence="2">Uncharacterized protein</fullName>
    </submittedName>
</protein>
<dbReference type="EMBL" id="HACG01046996">
    <property type="protein sequence ID" value="CEK93861.1"/>
    <property type="molecule type" value="Transcribed_RNA"/>
</dbReference>
<evidence type="ECO:0000313" key="4">
    <source>
        <dbReference type="EMBL" id="CEK93867.1"/>
    </source>
</evidence>
<proteinExistence type="predicted"/>
<name>A0A0B7BND1_9EUPU</name>
<accession>A0A0B7BND1</accession>
<sequence>MCFVLSEEWGSPGEGLGPDGLKHIIGGDPIEEVGECICCGPGDGWVEVAIGIPPGPKP</sequence>
<organism evidence="2">
    <name type="scientific">Arion vulgaris</name>
    <dbReference type="NCBI Taxonomy" id="1028688"/>
    <lineage>
        <taxon>Eukaryota</taxon>
        <taxon>Metazoa</taxon>
        <taxon>Spiralia</taxon>
        <taxon>Lophotrochozoa</taxon>
        <taxon>Mollusca</taxon>
        <taxon>Gastropoda</taxon>
        <taxon>Heterobranchia</taxon>
        <taxon>Euthyneura</taxon>
        <taxon>Panpulmonata</taxon>
        <taxon>Eupulmonata</taxon>
        <taxon>Stylommatophora</taxon>
        <taxon>Helicina</taxon>
        <taxon>Arionoidea</taxon>
        <taxon>Arionidae</taxon>
        <taxon>Arion</taxon>
    </lineage>
</organism>
<dbReference type="EMBL" id="HACG01047002">
    <property type="protein sequence ID" value="CEK93867.1"/>
    <property type="molecule type" value="Transcribed_RNA"/>
</dbReference>
<gene>
    <name evidence="2" type="primary">ORF197617</name>
    <name evidence="1" type="synonym">ORF197602</name>
    <name evidence="3" type="synonym">ORF197632</name>
    <name evidence="4" type="synonym">ORF197651</name>
</gene>
<dbReference type="EMBL" id="HACG01046993">
    <property type="protein sequence ID" value="CEK93858.1"/>
    <property type="molecule type" value="Transcribed_RNA"/>
</dbReference>
<reference evidence="2" key="1">
    <citation type="submission" date="2014-12" db="EMBL/GenBank/DDBJ databases">
        <title>Insight into the proteome of Arion vulgaris.</title>
        <authorList>
            <person name="Aradska J."/>
            <person name="Bulat T."/>
            <person name="Smidak R."/>
            <person name="Sarate P."/>
            <person name="Gangsoo J."/>
            <person name="Sialana F."/>
            <person name="Bilban M."/>
            <person name="Lubec G."/>
        </authorList>
    </citation>
    <scope>NUCLEOTIDE SEQUENCE</scope>
    <source>
        <tissue evidence="2">Skin</tissue>
    </source>
</reference>
<dbReference type="EMBL" id="HACG01046999">
    <property type="protein sequence ID" value="CEK93864.1"/>
    <property type="molecule type" value="Transcribed_RNA"/>
</dbReference>
<dbReference type="AlphaFoldDB" id="A0A0B7BND1"/>